<keyword evidence="2" id="KW-1185">Reference proteome</keyword>
<dbReference type="Proteomes" id="UP001231109">
    <property type="component" value="Unassembled WGS sequence"/>
</dbReference>
<proteinExistence type="predicted"/>
<accession>A0ABT9HW14</accession>
<name>A0ABT9HW14_9GAMM</name>
<dbReference type="RefSeq" id="WP_305974263.1">
    <property type="nucleotide sequence ID" value="NZ_JAPJDZ010000007.1"/>
</dbReference>
<evidence type="ECO:0000313" key="2">
    <source>
        <dbReference type="Proteomes" id="UP001231109"/>
    </source>
</evidence>
<sequence length="95" mass="11067">MSSLTFIGCSISYEKYSNVEGIPRGYIEHSLGKNQFEINYYFSKSGDVKLAENYLKRRASEICHQEYRLSAIELRFPVSTSKLDYQWVHAKVECN</sequence>
<protein>
    <submittedName>
        <fullName evidence="1">Uncharacterized protein</fullName>
    </submittedName>
</protein>
<gene>
    <name evidence="1" type="ORF">ORJ04_05015</name>
</gene>
<organism evidence="1 2">
    <name type="scientific">Rheinheimera baltica</name>
    <dbReference type="NCBI Taxonomy" id="67576"/>
    <lineage>
        <taxon>Bacteria</taxon>
        <taxon>Pseudomonadati</taxon>
        <taxon>Pseudomonadota</taxon>
        <taxon>Gammaproteobacteria</taxon>
        <taxon>Chromatiales</taxon>
        <taxon>Chromatiaceae</taxon>
        <taxon>Rheinheimera</taxon>
    </lineage>
</organism>
<dbReference type="EMBL" id="JAPJDZ010000007">
    <property type="protein sequence ID" value="MDP5135311.1"/>
    <property type="molecule type" value="Genomic_DNA"/>
</dbReference>
<reference evidence="1 2" key="1">
    <citation type="submission" date="2022-11" db="EMBL/GenBank/DDBJ databases">
        <title>Viruses from the air-sea interface of a natural surface slick.</title>
        <authorList>
            <person name="Rahlff J."/>
            <person name="Holmfeldt K."/>
        </authorList>
    </citation>
    <scope>NUCLEOTIDE SEQUENCE [LARGE SCALE GENOMIC DNA]</scope>
    <source>
        <strain evidence="1 2">SMS4</strain>
    </source>
</reference>
<evidence type="ECO:0000313" key="1">
    <source>
        <dbReference type="EMBL" id="MDP5135311.1"/>
    </source>
</evidence>
<comment type="caution">
    <text evidence="1">The sequence shown here is derived from an EMBL/GenBank/DDBJ whole genome shotgun (WGS) entry which is preliminary data.</text>
</comment>